<dbReference type="Proteomes" id="UP000032250">
    <property type="component" value="Unassembled WGS sequence"/>
</dbReference>
<feature type="transmembrane region" description="Helical" evidence="2">
    <location>
        <begin position="504"/>
        <end position="527"/>
    </location>
</feature>
<dbReference type="InterPro" id="IPR050154">
    <property type="entry name" value="UbiB_kinase"/>
</dbReference>
<dbReference type="OrthoDB" id="9795390at2"/>
<dbReference type="Gene3D" id="1.10.510.10">
    <property type="entry name" value="Transferase(Phosphotransferase) domain 1"/>
    <property type="match status" value="1"/>
</dbReference>
<reference evidence="4 5" key="1">
    <citation type="submission" date="2014-06" db="EMBL/GenBank/DDBJ databases">
        <title>Genome characterization of distinct group I Clostridium botulinum lineages.</title>
        <authorList>
            <person name="Giordani F."/>
            <person name="Anselmo A."/>
            <person name="Fillo S."/>
            <person name="Palozzi A.M."/>
            <person name="Fortunato A."/>
            <person name="Gentile B."/>
            <person name="Ciammaruconi A."/>
            <person name="Anniballi F."/>
            <person name="De Medici D."/>
            <person name="Lista F."/>
        </authorList>
    </citation>
    <scope>NUCLEOTIDE SEQUENCE [LARGE SCALE GENOMIC DNA]</scope>
    <source>
        <strain evidence="4 5">B2 450</strain>
    </source>
</reference>
<keyword evidence="2" id="KW-0812">Transmembrane</keyword>
<comment type="caution">
    <text evidence="4">The sequence shown here is derived from an EMBL/GenBank/DDBJ whole genome shotgun (WGS) entry which is preliminary data.</text>
</comment>
<dbReference type="CDD" id="cd05121">
    <property type="entry name" value="ABC1_ADCK3-like"/>
    <property type="match status" value="1"/>
</dbReference>
<keyword evidence="2" id="KW-1133">Transmembrane helix</keyword>
<feature type="transmembrane region" description="Helical" evidence="2">
    <location>
        <begin position="472"/>
        <end position="492"/>
    </location>
</feature>
<dbReference type="EMBL" id="JXSU01000002">
    <property type="protein sequence ID" value="KIS25425.1"/>
    <property type="molecule type" value="Genomic_DNA"/>
</dbReference>
<evidence type="ECO:0000313" key="5">
    <source>
        <dbReference type="Proteomes" id="UP000032250"/>
    </source>
</evidence>
<accession>A0A0D1BYD5</accession>
<dbReference type="PANTHER" id="PTHR10566:SF113">
    <property type="entry name" value="PROTEIN ACTIVITY OF BC1 COMPLEX KINASE 7, CHLOROPLASTIC"/>
    <property type="match status" value="1"/>
</dbReference>
<dbReference type="HOGENOM" id="CLU_006533_0_2_9"/>
<proteinExistence type="inferred from homology"/>
<evidence type="ECO:0000259" key="3">
    <source>
        <dbReference type="Pfam" id="PF03109"/>
    </source>
</evidence>
<keyword evidence="2" id="KW-0472">Membrane</keyword>
<comment type="similarity">
    <text evidence="1">Belongs to the protein kinase superfamily. ADCK protein kinase family.</text>
</comment>
<organism evidence="4 5">
    <name type="scientific">Clostridium botulinum B2 450</name>
    <dbReference type="NCBI Taxonomy" id="1379739"/>
    <lineage>
        <taxon>Bacteria</taxon>
        <taxon>Bacillati</taxon>
        <taxon>Bacillota</taxon>
        <taxon>Clostridia</taxon>
        <taxon>Eubacteriales</taxon>
        <taxon>Clostridiaceae</taxon>
        <taxon>Clostridium</taxon>
    </lineage>
</organism>
<dbReference type="InterPro" id="IPR004147">
    <property type="entry name" value="ABC1_dom"/>
</dbReference>
<dbReference type="SUPFAM" id="SSF56112">
    <property type="entry name" value="Protein kinase-like (PK-like)"/>
    <property type="match status" value="1"/>
</dbReference>
<sequence>MYLSSVQRFKEIIKILAFYGFGHIVDSKFNEYKAPENLRKAFEELGPTFIKIGQILSTRPDILSEPYIKELSKLQDSVPEDNYNDINKIFFEEFNISIEDAFLDFDKKSLASASISQVYSAKLHNNEEVIVKIQRPEIKEKMNMDLAILKKIFTLGKIKTFDTLIDPKEAIDELINATNLELDFTNEKENIKKFKYFNKNLKCIYIPNTIDKYCSSKIITMEKIHGFKITDTKSLDELNYDKKDVAHKLAISILKQIFEDGFFHGDPHPGNIFIRQGKICYIDFGIMGTLTSDLKNYLNEAMFAVAFKDVDKLISVLLSIGIKKGYINKNNLFEDINYLFDIYLSTPLKNIKMSSMLQEVFQCANNNNISLPKELTMLIRSLIIIEGILEKIDPNIQILDIAIPYVKNNNKINLFKNIDLDELILNSYKTAEDLSKIPTKTIQLLNSILNGRSKIQLNVNNLDRSINELNRMINRIVFALIISSMIIGSSFILNSNIGPKFYDISIIGILGYLIAAFMGFWLLISIIKSGKL</sequence>
<gene>
    <name evidence="4" type="ORF">N495_00125</name>
</gene>
<dbReference type="PANTHER" id="PTHR10566">
    <property type="entry name" value="CHAPERONE-ACTIVITY OF BC1 COMPLEX CABC1 -RELATED"/>
    <property type="match status" value="1"/>
</dbReference>
<keyword evidence="4" id="KW-0808">Transferase</keyword>
<dbReference type="Pfam" id="PF03109">
    <property type="entry name" value="ABC1"/>
    <property type="match status" value="1"/>
</dbReference>
<evidence type="ECO:0000313" key="4">
    <source>
        <dbReference type="EMBL" id="KIS25425.1"/>
    </source>
</evidence>
<evidence type="ECO:0000256" key="2">
    <source>
        <dbReference type="SAM" id="Phobius"/>
    </source>
</evidence>
<dbReference type="RefSeq" id="WP_003482829.1">
    <property type="nucleotide sequence ID" value="NZ_JXSU01000002.1"/>
</dbReference>
<dbReference type="GO" id="GO:0016301">
    <property type="term" value="F:kinase activity"/>
    <property type="evidence" value="ECO:0007669"/>
    <property type="project" value="UniProtKB-KW"/>
</dbReference>
<keyword evidence="4" id="KW-0418">Kinase</keyword>
<feature type="domain" description="ABC1 atypical kinase-like" evidence="3">
    <location>
        <begin position="73"/>
        <end position="315"/>
    </location>
</feature>
<name>A0A0D1BYD5_CLOBO</name>
<dbReference type="AlphaFoldDB" id="A0A0D1BYD5"/>
<dbReference type="InterPro" id="IPR011009">
    <property type="entry name" value="Kinase-like_dom_sf"/>
</dbReference>
<evidence type="ECO:0000256" key="1">
    <source>
        <dbReference type="ARBA" id="ARBA00009670"/>
    </source>
</evidence>
<dbReference type="PATRIC" id="fig|1379739.3.peg.327"/>
<protein>
    <submittedName>
        <fullName evidence="4">Protein kinase</fullName>
    </submittedName>
</protein>